<dbReference type="RefSeq" id="WP_179531189.1">
    <property type="nucleotide sequence ID" value="NZ_BAAAPP010000003.1"/>
</dbReference>
<dbReference type="PANTHER" id="PTHR30032:SF4">
    <property type="entry name" value="AMIDASE ENHANCER"/>
    <property type="match status" value="1"/>
</dbReference>
<gene>
    <name evidence="3" type="ORF">BKA05_001843</name>
</gene>
<dbReference type="Pfam" id="PF08486">
    <property type="entry name" value="SpoIID"/>
    <property type="match status" value="1"/>
</dbReference>
<organism evidence="3 4">
    <name type="scientific">Nocardioides marinus</name>
    <dbReference type="NCBI Taxonomy" id="374514"/>
    <lineage>
        <taxon>Bacteria</taxon>
        <taxon>Bacillati</taxon>
        <taxon>Actinomycetota</taxon>
        <taxon>Actinomycetes</taxon>
        <taxon>Propionibacteriales</taxon>
        <taxon>Nocardioidaceae</taxon>
        <taxon>Nocardioides</taxon>
    </lineage>
</organism>
<evidence type="ECO:0000256" key="1">
    <source>
        <dbReference type="SAM" id="SignalP"/>
    </source>
</evidence>
<feature type="signal peptide" evidence="1">
    <location>
        <begin position="1"/>
        <end position="23"/>
    </location>
</feature>
<feature type="domain" description="Sporulation stage II protein D amidase enhancer LytB N-terminal" evidence="2">
    <location>
        <begin position="207"/>
        <end position="294"/>
    </location>
</feature>
<name>A0A7Z0C2R7_9ACTN</name>
<feature type="chain" id="PRO_5031200339" evidence="1">
    <location>
        <begin position="24"/>
        <end position="414"/>
    </location>
</feature>
<dbReference type="InterPro" id="IPR051922">
    <property type="entry name" value="Bact_Sporulation_Assoc"/>
</dbReference>
<keyword evidence="4" id="KW-1185">Reference proteome</keyword>
<dbReference type="NCBIfam" id="TIGR02669">
    <property type="entry name" value="SpoIID_LytB"/>
    <property type="match status" value="1"/>
</dbReference>
<comment type="caution">
    <text evidence="3">The sequence shown here is derived from an EMBL/GenBank/DDBJ whole genome shotgun (WGS) entry which is preliminary data.</text>
</comment>
<evidence type="ECO:0000313" key="4">
    <source>
        <dbReference type="Proteomes" id="UP000537326"/>
    </source>
</evidence>
<dbReference type="AlphaFoldDB" id="A0A7Z0C2R7"/>
<evidence type="ECO:0000313" key="3">
    <source>
        <dbReference type="EMBL" id="NYI10328.1"/>
    </source>
</evidence>
<keyword evidence="1" id="KW-0732">Signal</keyword>
<dbReference type="EMBL" id="JACBZI010000001">
    <property type="protein sequence ID" value="NYI10328.1"/>
    <property type="molecule type" value="Genomic_DNA"/>
</dbReference>
<protein>
    <submittedName>
        <fullName evidence="3">SpoIID/LytB domain protein</fullName>
    </submittedName>
</protein>
<dbReference type="PANTHER" id="PTHR30032">
    <property type="entry name" value="N-ACETYLMURAMOYL-L-ALANINE AMIDASE-RELATED"/>
    <property type="match status" value="1"/>
</dbReference>
<dbReference type="Proteomes" id="UP000537326">
    <property type="component" value="Unassembled WGS sequence"/>
</dbReference>
<dbReference type="GO" id="GO:0030435">
    <property type="term" value="P:sporulation resulting in formation of a cellular spore"/>
    <property type="evidence" value="ECO:0007669"/>
    <property type="project" value="InterPro"/>
</dbReference>
<dbReference type="InterPro" id="IPR013693">
    <property type="entry name" value="SpoIID/LytB_N"/>
</dbReference>
<reference evidence="3 4" key="1">
    <citation type="submission" date="2020-07" db="EMBL/GenBank/DDBJ databases">
        <title>Sequencing the genomes of 1000 actinobacteria strains.</title>
        <authorList>
            <person name="Klenk H.-P."/>
        </authorList>
    </citation>
    <scope>NUCLEOTIDE SEQUENCE [LARGE SCALE GENOMIC DNA]</scope>
    <source>
        <strain evidence="3 4">DSM 18248</strain>
    </source>
</reference>
<evidence type="ECO:0000259" key="2">
    <source>
        <dbReference type="Pfam" id="PF08486"/>
    </source>
</evidence>
<proteinExistence type="predicted"/>
<dbReference type="GO" id="GO:0030288">
    <property type="term" value="C:outer membrane-bounded periplasmic space"/>
    <property type="evidence" value="ECO:0007669"/>
    <property type="project" value="TreeGrafter"/>
</dbReference>
<dbReference type="InterPro" id="IPR013486">
    <property type="entry name" value="SpoIID/LytB"/>
</dbReference>
<sequence length="414" mass="43700">MTRSSRLLVAILLLVGTPWPAQAVPRGDEAVVEQVPARERHRTDLVAVPQRAWVVLRGHGWGHGHGMSQYGAGGAATSGLTWHEILDFYYPGTATGHADGEMRVLVTADITPDLVVRHQPGLTLLDGGAAFVLPSGVTDQWRIVPTASGTVLQRRTTKGGVVRWRKDRPVSVGAGFTAGAAPVVLVTPAGETGYRGRLLSVPGSEGRDTVNVLGLEDYVRGVVTREMPASWPAAAIAAQAVAARTYAVRARAGAAGRTYDVCDTTACQVYGGAAGETAAGSAAVSATAGTILTWQGAPALTMYSSSNGGRSLGVDGVPYLVDRRDPWDDWAPNPNHTWMRRIADDTLESRWPALGELTGIRVLAREGGGEWGGRVLGVRLVGTAGAVTVPAAELKAALGLKERWFTLVGARRRW</sequence>
<accession>A0A7Z0C2R7</accession>